<feature type="transmembrane region" description="Helical" evidence="19">
    <location>
        <begin position="170"/>
        <end position="191"/>
    </location>
</feature>
<keyword evidence="13 19" id="KW-0472">Membrane</keyword>
<dbReference type="Pfam" id="PF02654">
    <property type="entry name" value="CobS"/>
    <property type="match status" value="1"/>
</dbReference>
<sequence>MGVSALAALSGAIGFLTRLPAGRDADAWDAFAATPAAFLPVGYLVGGVAAAALLVPAPDPAQAFLYLATIYGVTGINHVDGVADLGDAAVVHGDPERRREVLKDTTVGVGAVLAVALVVAGLALAALALAGLPWPIAVGIVVAAEVGAKLGMAALACLGAAPHDGLGSQFTATNGAGSLVVPALLAAPAVALTWPNAAATGALAGALVATAAVLHWSTRALGGVGGDAFGATNELGRLGGLYGGLLAWSLLPEVILWTPS</sequence>
<dbReference type="NCBIfam" id="TIGR00317">
    <property type="entry name" value="cobS"/>
    <property type="match status" value="1"/>
</dbReference>
<keyword evidence="10 19" id="KW-0812">Transmembrane</keyword>
<evidence type="ECO:0000256" key="1">
    <source>
        <dbReference type="ARBA" id="ARBA00001946"/>
    </source>
</evidence>
<keyword evidence="11 19" id="KW-0460">Magnesium</keyword>
<evidence type="ECO:0000256" key="2">
    <source>
        <dbReference type="ARBA" id="ARBA00004651"/>
    </source>
</evidence>
<dbReference type="EMBL" id="BAAADV010000001">
    <property type="protein sequence ID" value="GAA0663211.1"/>
    <property type="molecule type" value="Genomic_DNA"/>
</dbReference>
<dbReference type="GO" id="GO:0005886">
    <property type="term" value="C:plasma membrane"/>
    <property type="evidence" value="ECO:0007669"/>
    <property type="project" value="UniProtKB-SubCell"/>
</dbReference>
<accession>A0AAV3T5Z2</accession>
<keyword evidence="21" id="KW-1185">Reference proteome</keyword>
<evidence type="ECO:0000256" key="13">
    <source>
        <dbReference type="ARBA" id="ARBA00023136"/>
    </source>
</evidence>
<feature type="transmembrane region" description="Helical" evidence="19">
    <location>
        <begin position="107"/>
        <end position="130"/>
    </location>
</feature>
<dbReference type="GO" id="GO:0051073">
    <property type="term" value="F:adenosylcobinamide-GDP ribazoletransferase activity"/>
    <property type="evidence" value="ECO:0007669"/>
    <property type="project" value="UniProtKB-UniRule"/>
</dbReference>
<evidence type="ECO:0000256" key="7">
    <source>
        <dbReference type="ARBA" id="ARBA00022475"/>
    </source>
</evidence>
<evidence type="ECO:0000256" key="8">
    <source>
        <dbReference type="ARBA" id="ARBA00022573"/>
    </source>
</evidence>
<dbReference type="GO" id="GO:0009236">
    <property type="term" value="P:cobalamin biosynthetic process"/>
    <property type="evidence" value="ECO:0007669"/>
    <property type="project" value="UniProtKB-UniRule"/>
</dbReference>
<evidence type="ECO:0000256" key="11">
    <source>
        <dbReference type="ARBA" id="ARBA00022842"/>
    </source>
</evidence>
<proteinExistence type="inferred from homology"/>
<name>A0AAV3T5Z2_9EURY</name>
<dbReference type="AlphaFoldDB" id="A0AAV3T5Z2"/>
<organism evidence="20 21">
    <name type="scientific">Natronoarchaeum mannanilyticum</name>
    <dbReference type="NCBI Taxonomy" id="926360"/>
    <lineage>
        <taxon>Archaea</taxon>
        <taxon>Methanobacteriati</taxon>
        <taxon>Methanobacteriota</taxon>
        <taxon>Stenosarchaea group</taxon>
        <taxon>Halobacteria</taxon>
        <taxon>Halobacteriales</taxon>
        <taxon>Natronoarchaeaceae</taxon>
    </lineage>
</organism>
<keyword evidence="12 19" id="KW-1133">Transmembrane helix</keyword>
<feature type="transmembrane region" description="Helical" evidence="19">
    <location>
        <begin position="197"/>
        <end position="217"/>
    </location>
</feature>
<evidence type="ECO:0000256" key="5">
    <source>
        <dbReference type="ARBA" id="ARBA00013200"/>
    </source>
</evidence>
<keyword evidence="8 19" id="KW-0169">Cobalamin biosynthesis</keyword>
<dbReference type="PANTHER" id="PTHR34148">
    <property type="entry name" value="ADENOSYLCOBINAMIDE-GDP RIBAZOLETRANSFERASE"/>
    <property type="match status" value="1"/>
</dbReference>
<evidence type="ECO:0000256" key="15">
    <source>
        <dbReference type="ARBA" id="ARBA00032605"/>
    </source>
</evidence>
<evidence type="ECO:0000256" key="9">
    <source>
        <dbReference type="ARBA" id="ARBA00022679"/>
    </source>
</evidence>
<evidence type="ECO:0000256" key="3">
    <source>
        <dbReference type="ARBA" id="ARBA00004663"/>
    </source>
</evidence>
<dbReference type="EC" id="2.7.8.26" evidence="5 19"/>
<dbReference type="HAMAP" id="MF_00719">
    <property type="entry name" value="CobS"/>
    <property type="match status" value="1"/>
</dbReference>
<comment type="cofactor">
    <cofactor evidence="1 19">
        <name>Mg(2+)</name>
        <dbReference type="ChEBI" id="CHEBI:18420"/>
    </cofactor>
</comment>
<evidence type="ECO:0000313" key="21">
    <source>
        <dbReference type="Proteomes" id="UP001500420"/>
    </source>
</evidence>
<dbReference type="PANTHER" id="PTHR34148:SF1">
    <property type="entry name" value="ADENOSYLCOBINAMIDE-GDP RIBAZOLETRANSFERASE"/>
    <property type="match status" value="1"/>
</dbReference>
<feature type="transmembrane region" description="Helical" evidence="19">
    <location>
        <begin position="238"/>
        <end position="257"/>
    </location>
</feature>
<keyword evidence="9 19" id="KW-0808">Transferase</keyword>
<comment type="catalytic activity">
    <reaction evidence="17 19">
        <text>alpha-ribazole + adenosylcob(III)inamide-GDP = adenosylcob(III)alamin + GMP + H(+)</text>
        <dbReference type="Rhea" id="RHEA:16049"/>
        <dbReference type="ChEBI" id="CHEBI:10329"/>
        <dbReference type="ChEBI" id="CHEBI:15378"/>
        <dbReference type="ChEBI" id="CHEBI:18408"/>
        <dbReference type="ChEBI" id="CHEBI:58115"/>
        <dbReference type="ChEBI" id="CHEBI:60487"/>
        <dbReference type="EC" id="2.7.8.26"/>
    </reaction>
</comment>
<evidence type="ECO:0000256" key="19">
    <source>
        <dbReference type="HAMAP-Rule" id="MF_00719"/>
    </source>
</evidence>
<dbReference type="GO" id="GO:0008818">
    <property type="term" value="F:cobalamin 5'-phosphate synthase activity"/>
    <property type="evidence" value="ECO:0007669"/>
    <property type="project" value="UniProtKB-UniRule"/>
</dbReference>
<evidence type="ECO:0000256" key="6">
    <source>
        <dbReference type="ARBA" id="ARBA00015850"/>
    </source>
</evidence>
<comment type="pathway">
    <text evidence="3 19">Cofactor biosynthesis; adenosylcobalamin biosynthesis; adenosylcobalamin from cob(II)yrinate a,c-diamide: step 7/7.</text>
</comment>
<evidence type="ECO:0000256" key="4">
    <source>
        <dbReference type="ARBA" id="ARBA00010561"/>
    </source>
</evidence>
<comment type="catalytic activity">
    <reaction evidence="18 19">
        <text>alpha-ribazole 5'-phosphate + adenosylcob(III)inamide-GDP = adenosylcob(III)alamin 5'-phosphate + GMP + H(+)</text>
        <dbReference type="Rhea" id="RHEA:23560"/>
        <dbReference type="ChEBI" id="CHEBI:15378"/>
        <dbReference type="ChEBI" id="CHEBI:57918"/>
        <dbReference type="ChEBI" id="CHEBI:58115"/>
        <dbReference type="ChEBI" id="CHEBI:60487"/>
        <dbReference type="ChEBI" id="CHEBI:60493"/>
        <dbReference type="EC" id="2.7.8.26"/>
    </reaction>
</comment>
<comment type="subcellular location">
    <subcellularLocation>
        <location evidence="2 19">Cell membrane</location>
        <topology evidence="2 19">Multi-pass membrane protein</topology>
    </subcellularLocation>
</comment>
<evidence type="ECO:0000256" key="18">
    <source>
        <dbReference type="ARBA" id="ARBA00049504"/>
    </source>
</evidence>
<keyword evidence="7 19" id="KW-1003">Cell membrane</keyword>
<evidence type="ECO:0000256" key="10">
    <source>
        <dbReference type="ARBA" id="ARBA00022692"/>
    </source>
</evidence>
<reference evidence="20 21" key="1">
    <citation type="journal article" date="2019" name="Int. J. Syst. Evol. Microbiol.">
        <title>The Global Catalogue of Microorganisms (GCM) 10K type strain sequencing project: providing services to taxonomists for standard genome sequencing and annotation.</title>
        <authorList>
            <consortium name="The Broad Institute Genomics Platform"/>
            <consortium name="The Broad Institute Genome Sequencing Center for Infectious Disease"/>
            <person name="Wu L."/>
            <person name="Ma J."/>
        </authorList>
    </citation>
    <scope>NUCLEOTIDE SEQUENCE [LARGE SCALE GENOMIC DNA]</scope>
    <source>
        <strain evidence="20 21">JCM 16328</strain>
    </source>
</reference>
<evidence type="ECO:0000256" key="16">
    <source>
        <dbReference type="ARBA" id="ARBA00032853"/>
    </source>
</evidence>
<comment type="similarity">
    <text evidence="4 19">Belongs to the CobS family.</text>
</comment>
<protein>
    <recommendedName>
        <fullName evidence="6 19">Adenosylcobinamide-GDP ribazoletransferase</fullName>
        <ecNumber evidence="5 19">2.7.8.26</ecNumber>
    </recommendedName>
    <alternativeName>
        <fullName evidence="16 19">Cobalamin synthase</fullName>
    </alternativeName>
    <alternativeName>
        <fullName evidence="15 19">Cobalamin-5'-phosphate synthase</fullName>
    </alternativeName>
</protein>
<comment type="function">
    <text evidence="14 19">Joins adenosylcobinamide-GDP and alpha-ribazole to generate adenosylcobalamin (Ado-cobalamin). Also synthesizes adenosylcobalamin 5'-phosphate from adenosylcobinamide-GDP and alpha-ribazole 5'-phosphate.</text>
</comment>
<dbReference type="InterPro" id="IPR003805">
    <property type="entry name" value="CobS"/>
</dbReference>
<feature type="transmembrane region" description="Helical" evidence="19">
    <location>
        <begin position="136"/>
        <end position="158"/>
    </location>
</feature>
<evidence type="ECO:0000256" key="17">
    <source>
        <dbReference type="ARBA" id="ARBA00048623"/>
    </source>
</evidence>
<evidence type="ECO:0000256" key="14">
    <source>
        <dbReference type="ARBA" id="ARBA00025228"/>
    </source>
</evidence>
<evidence type="ECO:0000256" key="12">
    <source>
        <dbReference type="ARBA" id="ARBA00022989"/>
    </source>
</evidence>
<comment type="caution">
    <text evidence="20">The sequence shown here is derived from an EMBL/GenBank/DDBJ whole genome shotgun (WGS) entry which is preliminary data.</text>
</comment>
<feature type="transmembrane region" description="Helical" evidence="19">
    <location>
        <begin position="37"/>
        <end position="55"/>
    </location>
</feature>
<evidence type="ECO:0000313" key="20">
    <source>
        <dbReference type="EMBL" id="GAA0663211.1"/>
    </source>
</evidence>
<gene>
    <name evidence="19 20" type="primary">cobS</name>
    <name evidence="20" type="ORF">GCM10009020_04790</name>
</gene>
<dbReference type="Proteomes" id="UP001500420">
    <property type="component" value="Unassembled WGS sequence"/>
</dbReference>